<proteinExistence type="inferred from homology"/>
<dbReference type="GO" id="GO:0008652">
    <property type="term" value="P:amino acid biosynthetic process"/>
    <property type="evidence" value="ECO:0007669"/>
    <property type="project" value="UniProtKB-KW"/>
</dbReference>
<keyword evidence="4 7" id="KW-0418">Kinase</keyword>
<dbReference type="AlphaFoldDB" id="A0A1X6X5E9"/>
<feature type="binding site" evidence="7">
    <location>
        <position position="21"/>
    </location>
    <ligand>
        <name>Mg(2+)</name>
        <dbReference type="ChEBI" id="CHEBI:18420"/>
    </ligand>
</feature>
<keyword evidence="7" id="KW-0460">Magnesium</keyword>
<dbReference type="GO" id="GO:0009423">
    <property type="term" value="P:chorismate biosynthetic process"/>
    <property type="evidence" value="ECO:0007669"/>
    <property type="project" value="UniProtKB-UniRule"/>
</dbReference>
<evidence type="ECO:0000313" key="9">
    <source>
        <dbReference type="Proteomes" id="UP000195981"/>
    </source>
</evidence>
<dbReference type="Gene3D" id="3.40.50.300">
    <property type="entry name" value="P-loop containing nucleotide triphosphate hydrolases"/>
    <property type="match status" value="1"/>
</dbReference>
<organism evidence="8 9">
    <name type="scientific">Brachybacterium nesterenkovii</name>
    <dbReference type="NCBI Taxonomy" id="47847"/>
    <lineage>
        <taxon>Bacteria</taxon>
        <taxon>Bacillati</taxon>
        <taxon>Actinomycetota</taxon>
        <taxon>Actinomycetes</taxon>
        <taxon>Micrococcales</taxon>
        <taxon>Dermabacteraceae</taxon>
        <taxon>Brachybacterium</taxon>
    </lineage>
</organism>
<dbReference type="GO" id="GO:0004765">
    <property type="term" value="F:shikimate kinase activity"/>
    <property type="evidence" value="ECO:0007669"/>
    <property type="project" value="UniProtKB-UniRule"/>
</dbReference>
<keyword evidence="7" id="KW-0963">Cytoplasm</keyword>
<comment type="subcellular location">
    <subcellularLocation>
        <location evidence="7">Cytoplasm</location>
    </subcellularLocation>
</comment>
<dbReference type="OrthoDB" id="9800332at2"/>
<protein>
    <recommendedName>
        <fullName evidence="7">Shikimate kinase</fullName>
        <shortName evidence="7">SK</shortName>
        <ecNumber evidence="7">2.7.1.71</ecNumber>
    </recommendedName>
</protein>
<feature type="binding site" evidence="7">
    <location>
        <position position="63"/>
    </location>
    <ligand>
        <name>substrate</name>
    </ligand>
</feature>
<dbReference type="HAMAP" id="MF_00109">
    <property type="entry name" value="Shikimate_kinase"/>
    <property type="match status" value="1"/>
</dbReference>
<keyword evidence="3 7" id="KW-0547">Nucleotide-binding</keyword>
<gene>
    <name evidence="7" type="primary">aroK</name>
    <name evidence="8" type="ORF">FM110_11165</name>
</gene>
<comment type="similarity">
    <text evidence="7">Belongs to the shikimate kinase family.</text>
</comment>
<evidence type="ECO:0000256" key="4">
    <source>
        <dbReference type="ARBA" id="ARBA00022777"/>
    </source>
</evidence>
<keyword evidence="5 7" id="KW-0067">ATP-binding</keyword>
<keyword evidence="9" id="KW-1185">Reference proteome</keyword>
<name>A0A1X6X5E9_9MICO</name>
<dbReference type="GO" id="GO:0005829">
    <property type="term" value="C:cytosol"/>
    <property type="evidence" value="ECO:0007669"/>
    <property type="project" value="TreeGrafter"/>
</dbReference>
<dbReference type="EMBL" id="FWFG01000099">
    <property type="protein sequence ID" value="SLM94369.1"/>
    <property type="molecule type" value="Genomic_DNA"/>
</dbReference>
<comment type="cofactor">
    <cofactor evidence="7">
        <name>Mg(2+)</name>
        <dbReference type="ChEBI" id="CHEBI:18420"/>
    </cofactor>
    <text evidence="7">Binds 1 Mg(2+) ion per subunit.</text>
</comment>
<feature type="binding site" evidence="7">
    <location>
        <position position="122"/>
    </location>
    <ligand>
        <name>ATP</name>
        <dbReference type="ChEBI" id="CHEBI:30616"/>
    </ligand>
</feature>
<dbReference type="PANTHER" id="PTHR21087:SF16">
    <property type="entry name" value="SHIKIMATE KINASE 1, CHLOROPLASTIC"/>
    <property type="match status" value="1"/>
</dbReference>
<dbReference type="UniPathway" id="UPA00053">
    <property type="reaction ID" value="UER00088"/>
</dbReference>
<accession>A0A1X6X5E9</accession>
<comment type="subunit">
    <text evidence="7">Monomer.</text>
</comment>
<comment type="pathway">
    <text evidence="7">Metabolic intermediate biosynthesis; chorismate biosynthesis; chorismate from D-erythrose 4-phosphate and phosphoenolpyruvate: step 5/7.</text>
</comment>
<evidence type="ECO:0000313" key="8">
    <source>
        <dbReference type="EMBL" id="SLM94369.1"/>
    </source>
</evidence>
<dbReference type="InterPro" id="IPR031322">
    <property type="entry name" value="Shikimate/glucono_kinase"/>
</dbReference>
<feature type="binding site" evidence="7">
    <location>
        <position position="85"/>
    </location>
    <ligand>
        <name>substrate</name>
    </ligand>
</feature>
<keyword evidence="1 7" id="KW-0028">Amino-acid biosynthesis</keyword>
<sequence>MTGASDGPLAILIGPMASGKTSVGRELARLCDVGFRDLDHEIVARSGRSIPELFATDGEDGFRALEAEVLTELLSEHTGVLSLGGGAPLVPISAAALSGRPVVLLEIDPAIAGRRLHGGSGRPLIAGDDPLARWASISAARMPAYRALARHTVDAGDGTAAEVAARIRALLAHGSLAHPDSCPSQTQEQER</sequence>
<feature type="binding site" evidence="7">
    <location>
        <position position="39"/>
    </location>
    <ligand>
        <name>substrate</name>
    </ligand>
</feature>
<feature type="binding site" evidence="7">
    <location>
        <position position="141"/>
    </location>
    <ligand>
        <name>substrate</name>
    </ligand>
</feature>
<comment type="caution">
    <text evidence="7">Lacks conserved residue(s) required for the propagation of feature annotation.</text>
</comment>
<evidence type="ECO:0000256" key="3">
    <source>
        <dbReference type="ARBA" id="ARBA00022741"/>
    </source>
</evidence>
<keyword evidence="7" id="KW-0479">Metal-binding</keyword>
<evidence type="ECO:0000256" key="1">
    <source>
        <dbReference type="ARBA" id="ARBA00022605"/>
    </source>
</evidence>
<comment type="function">
    <text evidence="7">Catalyzes the specific phosphorylation of the 3-hydroxyl group of shikimic acid using ATP as a cosubstrate.</text>
</comment>
<dbReference type="Pfam" id="PF01202">
    <property type="entry name" value="SKI"/>
    <property type="match status" value="1"/>
</dbReference>
<dbReference type="EC" id="2.7.1.71" evidence="7"/>
<dbReference type="GO" id="GO:0005524">
    <property type="term" value="F:ATP binding"/>
    <property type="evidence" value="ECO:0007669"/>
    <property type="project" value="UniProtKB-UniRule"/>
</dbReference>
<evidence type="ECO:0000256" key="2">
    <source>
        <dbReference type="ARBA" id="ARBA00022679"/>
    </source>
</evidence>
<dbReference type="Proteomes" id="UP000195981">
    <property type="component" value="Unassembled WGS sequence"/>
</dbReference>
<dbReference type="PRINTS" id="PR01100">
    <property type="entry name" value="SHIKIMTKNASE"/>
</dbReference>
<evidence type="ECO:0000256" key="6">
    <source>
        <dbReference type="ARBA" id="ARBA00023141"/>
    </source>
</evidence>
<dbReference type="InterPro" id="IPR000623">
    <property type="entry name" value="Shikimate_kinase/TSH1"/>
</dbReference>
<evidence type="ECO:0000256" key="5">
    <source>
        <dbReference type="ARBA" id="ARBA00022840"/>
    </source>
</evidence>
<dbReference type="CDD" id="cd00464">
    <property type="entry name" value="SK"/>
    <property type="match status" value="1"/>
</dbReference>
<comment type="catalytic activity">
    <reaction evidence="7">
        <text>shikimate + ATP = 3-phosphoshikimate + ADP + H(+)</text>
        <dbReference type="Rhea" id="RHEA:13121"/>
        <dbReference type="ChEBI" id="CHEBI:15378"/>
        <dbReference type="ChEBI" id="CHEBI:30616"/>
        <dbReference type="ChEBI" id="CHEBI:36208"/>
        <dbReference type="ChEBI" id="CHEBI:145989"/>
        <dbReference type="ChEBI" id="CHEBI:456216"/>
        <dbReference type="EC" id="2.7.1.71"/>
    </reaction>
</comment>
<dbReference type="GO" id="GO:0000287">
    <property type="term" value="F:magnesium ion binding"/>
    <property type="evidence" value="ECO:0007669"/>
    <property type="project" value="UniProtKB-UniRule"/>
</dbReference>
<dbReference type="RefSeq" id="WP_087104838.1">
    <property type="nucleotide sequence ID" value="NZ_FWFG01000099.1"/>
</dbReference>
<dbReference type="GO" id="GO:0009073">
    <property type="term" value="P:aromatic amino acid family biosynthetic process"/>
    <property type="evidence" value="ECO:0007669"/>
    <property type="project" value="UniProtKB-KW"/>
</dbReference>
<feature type="binding site" evidence="7">
    <location>
        <begin position="17"/>
        <end position="22"/>
    </location>
    <ligand>
        <name>ATP</name>
        <dbReference type="ChEBI" id="CHEBI:30616"/>
    </ligand>
</feature>
<dbReference type="PANTHER" id="PTHR21087">
    <property type="entry name" value="SHIKIMATE KINASE"/>
    <property type="match status" value="1"/>
</dbReference>
<dbReference type="SUPFAM" id="SSF52540">
    <property type="entry name" value="P-loop containing nucleoside triphosphate hydrolases"/>
    <property type="match status" value="1"/>
</dbReference>
<dbReference type="InterPro" id="IPR027417">
    <property type="entry name" value="P-loop_NTPase"/>
</dbReference>
<keyword evidence="6 7" id="KW-0057">Aromatic amino acid biosynthesis</keyword>
<keyword evidence="2 7" id="KW-0808">Transferase</keyword>
<reference evidence="8 9" key="1">
    <citation type="submission" date="2017-02" db="EMBL/GenBank/DDBJ databases">
        <authorList>
            <person name="Peterson S.W."/>
        </authorList>
    </citation>
    <scope>NUCLEOTIDE SEQUENCE [LARGE SCALE GENOMIC DNA]</scope>
    <source>
        <strain evidence="8 9">CIP104813</strain>
    </source>
</reference>
<evidence type="ECO:0000256" key="7">
    <source>
        <dbReference type="HAMAP-Rule" id="MF_00109"/>
    </source>
</evidence>